<dbReference type="Pfam" id="PF08284">
    <property type="entry name" value="RVP_2"/>
    <property type="match status" value="1"/>
</dbReference>
<evidence type="ECO:0000313" key="1">
    <source>
        <dbReference type="EMBL" id="KAA0041203.1"/>
    </source>
</evidence>
<dbReference type="InterPro" id="IPR021109">
    <property type="entry name" value="Peptidase_aspartic_dom_sf"/>
</dbReference>
<dbReference type="Proteomes" id="UP000321393">
    <property type="component" value="Unassembled WGS sequence"/>
</dbReference>
<dbReference type="EMBL" id="SSTE01016683">
    <property type="protein sequence ID" value="KAA0041203.1"/>
    <property type="molecule type" value="Genomic_DNA"/>
</dbReference>
<dbReference type="CDD" id="cd00303">
    <property type="entry name" value="retropepsin_like"/>
    <property type="match status" value="1"/>
</dbReference>
<comment type="caution">
    <text evidence="1">The sequence shown here is derived from an EMBL/GenBank/DDBJ whole genome shotgun (WGS) entry which is preliminary data.</text>
</comment>
<dbReference type="Gene3D" id="2.40.70.10">
    <property type="entry name" value="Acid Proteases"/>
    <property type="match status" value="1"/>
</dbReference>
<sequence>MVDFGVTYNFITEVEARRLKLRWEKGLEIMNAMNFAALPIIGLVKRTMMKLEGWNDPIDFVVVKMDDFDMVLGMKFLLEHQVIPMSSAKYVVITGSAPTVIQADICQPNGLKIISAMQLKKGLLKTNQHLWPSRLSR</sequence>
<organism evidence="1 2">
    <name type="scientific">Cucumis melo var. makuwa</name>
    <name type="common">Oriental melon</name>
    <dbReference type="NCBI Taxonomy" id="1194695"/>
    <lineage>
        <taxon>Eukaryota</taxon>
        <taxon>Viridiplantae</taxon>
        <taxon>Streptophyta</taxon>
        <taxon>Embryophyta</taxon>
        <taxon>Tracheophyta</taxon>
        <taxon>Spermatophyta</taxon>
        <taxon>Magnoliopsida</taxon>
        <taxon>eudicotyledons</taxon>
        <taxon>Gunneridae</taxon>
        <taxon>Pentapetalae</taxon>
        <taxon>rosids</taxon>
        <taxon>fabids</taxon>
        <taxon>Cucurbitales</taxon>
        <taxon>Cucurbitaceae</taxon>
        <taxon>Benincaseae</taxon>
        <taxon>Cucumis</taxon>
    </lineage>
</organism>
<name>A0A5A7TDH8_CUCMM</name>
<protein>
    <submittedName>
        <fullName evidence="1">Gag-asp_proteas domain-containing protein</fullName>
    </submittedName>
</protein>
<reference evidence="1 2" key="1">
    <citation type="submission" date="2019-08" db="EMBL/GenBank/DDBJ databases">
        <title>Draft genome sequences of two oriental melons (Cucumis melo L. var makuwa).</title>
        <authorList>
            <person name="Kwon S.-Y."/>
        </authorList>
    </citation>
    <scope>NUCLEOTIDE SEQUENCE [LARGE SCALE GENOMIC DNA]</scope>
    <source>
        <strain evidence="2">cv. SW 3</strain>
        <tissue evidence="1">Leaf</tissue>
    </source>
</reference>
<accession>A0A5A7TDH8</accession>
<gene>
    <name evidence="1" type="ORF">E6C27_scaffold128G001550</name>
</gene>
<dbReference type="OrthoDB" id="1939491at2759"/>
<evidence type="ECO:0000313" key="2">
    <source>
        <dbReference type="Proteomes" id="UP000321393"/>
    </source>
</evidence>
<proteinExistence type="predicted"/>
<dbReference type="AlphaFoldDB" id="A0A5A7TDH8"/>